<dbReference type="Proteomes" id="UP000033934">
    <property type="component" value="Unassembled WGS sequence"/>
</dbReference>
<dbReference type="AlphaFoldDB" id="A0A0G0LHU3"/>
<feature type="non-terminal residue" evidence="1">
    <location>
        <position position="256"/>
    </location>
</feature>
<organism evidence="1 2">
    <name type="scientific">Berkelbacteria bacterium GW2011_GWA2_38_9</name>
    <dbReference type="NCBI Taxonomy" id="1618334"/>
    <lineage>
        <taxon>Bacteria</taxon>
        <taxon>Candidatus Berkelbacteria</taxon>
    </lineage>
</organism>
<reference evidence="1 2" key="1">
    <citation type="journal article" date="2015" name="Nature">
        <title>rRNA introns, odd ribosomes, and small enigmatic genomes across a large radiation of phyla.</title>
        <authorList>
            <person name="Brown C.T."/>
            <person name="Hug L.A."/>
            <person name="Thomas B.C."/>
            <person name="Sharon I."/>
            <person name="Castelle C.J."/>
            <person name="Singh A."/>
            <person name="Wilkins M.J."/>
            <person name="Williams K.H."/>
            <person name="Banfield J.F."/>
        </authorList>
    </citation>
    <scope>NUCLEOTIDE SEQUENCE [LARGE SCALE GENOMIC DNA]</scope>
</reference>
<dbReference type="InterPro" id="IPR011856">
    <property type="entry name" value="tRNA_endonuc-like_dom_sf"/>
</dbReference>
<sequence>MVLGQKRGLRLIQPMPIFKINNKKLENIKETKIDVEKDIQILTENNLVTIFGLKVVSTEFALSNLRIDTLAYNEEAKSFVIIEYKRDRSFSVIDQGYAYLGLMLNNKADFILEYNEKMSSNLKRDDIDWSQSRVIFIANSFTTYQEKALNFKDLPIELWEVKKYDNLTILYNQLKSADSSESIKTVSKNKTVESVSREVKKYSIEDHFKSEWKESRELFDILREKILALGDNIEEKPNRNYTSYKIGYYLLVGVHP</sequence>
<dbReference type="Gene3D" id="3.40.1350.10">
    <property type="match status" value="1"/>
</dbReference>
<comment type="caution">
    <text evidence="1">The sequence shown here is derived from an EMBL/GenBank/DDBJ whole genome shotgun (WGS) entry which is preliminary data.</text>
</comment>
<dbReference type="EMBL" id="LBVO01000002">
    <property type="protein sequence ID" value="KKQ90597.1"/>
    <property type="molecule type" value="Genomic_DNA"/>
</dbReference>
<protein>
    <submittedName>
        <fullName evidence="1">Uncharacterized protein</fullName>
    </submittedName>
</protein>
<gene>
    <name evidence="1" type="ORF">UT11_C0002G0001</name>
</gene>
<name>A0A0G0LHU3_9BACT</name>
<evidence type="ECO:0000313" key="1">
    <source>
        <dbReference type="EMBL" id="KKQ90597.1"/>
    </source>
</evidence>
<evidence type="ECO:0000313" key="2">
    <source>
        <dbReference type="Proteomes" id="UP000033934"/>
    </source>
</evidence>
<proteinExistence type="predicted"/>
<accession>A0A0G0LHU3</accession>
<dbReference type="GO" id="GO:0003676">
    <property type="term" value="F:nucleic acid binding"/>
    <property type="evidence" value="ECO:0007669"/>
    <property type="project" value="InterPro"/>
</dbReference>